<reference evidence="10" key="1">
    <citation type="submission" date="2019-08" db="EMBL/GenBank/DDBJ databases">
        <authorList>
            <person name="Kucharzyk K."/>
            <person name="Murdoch R.W."/>
            <person name="Higgins S."/>
            <person name="Loffler F."/>
        </authorList>
    </citation>
    <scope>NUCLEOTIDE SEQUENCE</scope>
</reference>
<dbReference type="InterPro" id="IPR029063">
    <property type="entry name" value="SAM-dependent_MTases_sf"/>
</dbReference>
<keyword evidence="6" id="KW-0680">Restriction system</keyword>
<dbReference type="SUPFAM" id="SSF53335">
    <property type="entry name" value="S-adenosyl-L-methionine-dependent methyltransferases"/>
    <property type="match status" value="3"/>
</dbReference>
<evidence type="ECO:0000256" key="3">
    <source>
        <dbReference type="ARBA" id="ARBA00022603"/>
    </source>
</evidence>
<evidence type="ECO:0000313" key="10">
    <source>
        <dbReference type="EMBL" id="MPL96615.1"/>
    </source>
</evidence>
<dbReference type="InterPro" id="IPR001091">
    <property type="entry name" value="RM_Methyltransferase"/>
</dbReference>
<dbReference type="InterPro" id="IPR002941">
    <property type="entry name" value="DNA_methylase_N4/N6"/>
</dbReference>
<keyword evidence="4" id="KW-0808">Transferase</keyword>
<dbReference type="PRINTS" id="PR00508">
    <property type="entry name" value="S21N4MTFRASE"/>
</dbReference>
<sequence length="375" mass="42968">MLDDTQIIDKVVKGHSSAESRWARFGPYYAMFPIEFACKVVSSNSKRGDFVLDPFAGRGSSIFAAAALGRSSFGIEINPVGWLYSVAKLSPAPKEAVCNRISEVIELSAKYKDATNEMSDFFKVCFSSNVLKFLLAARECLDWKNNNIDSTLMAFILLYLHGKRGQSLSNQMPMTKSTSINYSLEWWADKGLINPPEINIADFFDKRLKWRYGKGIPVFADNKVILGDSTTDLQHFRVWQNPPKEIKLLFTSPPYYGVTNYFIDQWLRMWVLGGPDAPVISDEKYKKRFDSKKDYEDLLDIVFGQCSLMMAPNSTIYVRTDVREFTLEITRKVLKKHFPDYSYTEENNICTKKSQTELLNNSKDKPKEVDIVMQR</sequence>
<dbReference type="Gene3D" id="3.40.50.150">
    <property type="entry name" value="Vaccinia Virus protein VP39"/>
    <property type="match status" value="2"/>
</dbReference>
<evidence type="ECO:0000256" key="8">
    <source>
        <dbReference type="ARBA" id="ARBA00049120"/>
    </source>
</evidence>
<proteinExistence type="inferred from homology"/>
<evidence type="ECO:0000259" key="9">
    <source>
        <dbReference type="Pfam" id="PF01555"/>
    </source>
</evidence>
<dbReference type="GO" id="GO:0008170">
    <property type="term" value="F:N-methyltransferase activity"/>
    <property type="evidence" value="ECO:0007669"/>
    <property type="project" value="InterPro"/>
</dbReference>
<keyword evidence="3" id="KW-0489">Methyltransferase</keyword>
<dbReference type="Pfam" id="PF01555">
    <property type="entry name" value="N6_N4_Mtase"/>
    <property type="match status" value="1"/>
</dbReference>
<keyword evidence="7" id="KW-0238">DNA-binding</keyword>
<dbReference type="EMBL" id="VSSQ01000517">
    <property type="protein sequence ID" value="MPL96615.1"/>
    <property type="molecule type" value="Genomic_DNA"/>
</dbReference>
<dbReference type="GO" id="GO:0009307">
    <property type="term" value="P:DNA restriction-modification system"/>
    <property type="evidence" value="ECO:0007669"/>
    <property type="project" value="UniProtKB-KW"/>
</dbReference>
<accession>A0A644VYR0</accession>
<gene>
    <name evidence="10" type="ORF">SDC9_42797</name>
</gene>
<feature type="domain" description="DNA methylase N-4/N-6" evidence="9">
    <location>
        <begin position="19"/>
        <end position="79"/>
    </location>
</feature>
<evidence type="ECO:0000256" key="4">
    <source>
        <dbReference type="ARBA" id="ARBA00022679"/>
    </source>
</evidence>
<organism evidence="10">
    <name type="scientific">bioreactor metagenome</name>
    <dbReference type="NCBI Taxonomy" id="1076179"/>
    <lineage>
        <taxon>unclassified sequences</taxon>
        <taxon>metagenomes</taxon>
        <taxon>ecological metagenomes</taxon>
    </lineage>
</organism>
<comment type="similarity">
    <text evidence="1">Belongs to the N(4)/N(6)-methyltransferase family. N(4) subfamily.</text>
</comment>
<dbReference type="GO" id="GO:0032259">
    <property type="term" value="P:methylation"/>
    <property type="evidence" value="ECO:0007669"/>
    <property type="project" value="UniProtKB-KW"/>
</dbReference>
<dbReference type="AlphaFoldDB" id="A0A644VYR0"/>
<dbReference type="InterPro" id="IPR017985">
    <property type="entry name" value="MeTrfase_CN4_CS"/>
</dbReference>
<dbReference type="GO" id="GO:0015667">
    <property type="term" value="F:site-specific DNA-methyltransferase (cytosine-N4-specific) activity"/>
    <property type="evidence" value="ECO:0007669"/>
    <property type="project" value="UniProtKB-EC"/>
</dbReference>
<evidence type="ECO:0000256" key="5">
    <source>
        <dbReference type="ARBA" id="ARBA00022691"/>
    </source>
</evidence>
<comment type="caution">
    <text evidence="10">The sequence shown here is derived from an EMBL/GenBank/DDBJ whole genome shotgun (WGS) entry which is preliminary data.</text>
</comment>
<name>A0A644VYR0_9ZZZZ</name>
<evidence type="ECO:0000256" key="1">
    <source>
        <dbReference type="ARBA" id="ARBA00010203"/>
    </source>
</evidence>
<dbReference type="EC" id="2.1.1.113" evidence="2"/>
<evidence type="ECO:0000256" key="2">
    <source>
        <dbReference type="ARBA" id="ARBA00012185"/>
    </source>
</evidence>
<protein>
    <recommendedName>
        <fullName evidence="2">site-specific DNA-methyltransferase (cytosine-N(4)-specific)</fullName>
        <ecNumber evidence="2">2.1.1.113</ecNumber>
    </recommendedName>
</protein>
<keyword evidence="5" id="KW-0949">S-adenosyl-L-methionine</keyword>
<comment type="catalytic activity">
    <reaction evidence="8">
        <text>a 2'-deoxycytidine in DNA + S-adenosyl-L-methionine = an N(4)-methyl-2'-deoxycytidine in DNA + S-adenosyl-L-homocysteine + H(+)</text>
        <dbReference type="Rhea" id="RHEA:16857"/>
        <dbReference type="Rhea" id="RHEA-COMP:11369"/>
        <dbReference type="Rhea" id="RHEA-COMP:13674"/>
        <dbReference type="ChEBI" id="CHEBI:15378"/>
        <dbReference type="ChEBI" id="CHEBI:57856"/>
        <dbReference type="ChEBI" id="CHEBI:59789"/>
        <dbReference type="ChEBI" id="CHEBI:85452"/>
        <dbReference type="ChEBI" id="CHEBI:137933"/>
        <dbReference type="EC" id="2.1.1.113"/>
    </reaction>
</comment>
<dbReference type="GO" id="GO:0003677">
    <property type="term" value="F:DNA binding"/>
    <property type="evidence" value="ECO:0007669"/>
    <property type="project" value="UniProtKB-KW"/>
</dbReference>
<dbReference type="PROSITE" id="PS00093">
    <property type="entry name" value="N4_MTASE"/>
    <property type="match status" value="1"/>
</dbReference>
<evidence type="ECO:0000256" key="6">
    <source>
        <dbReference type="ARBA" id="ARBA00022747"/>
    </source>
</evidence>
<evidence type="ECO:0000256" key="7">
    <source>
        <dbReference type="ARBA" id="ARBA00023125"/>
    </source>
</evidence>